<gene>
    <name evidence="1" type="ORF">OVN521_LOCUS36712</name>
</gene>
<name>A0A820R5E1_9BILA</name>
<proteinExistence type="predicted"/>
<evidence type="ECO:0000313" key="1">
    <source>
        <dbReference type="EMBL" id="CAF4431263.1"/>
    </source>
</evidence>
<accession>A0A820R5E1</accession>
<protein>
    <submittedName>
        <fullName evidence="1">Uncharacterized protein</fullName>
    </submittedName>
</protein>
<feature type="non-terminal residue" evidence="1">
    <location>
        <position position="1"/>
    </location>
</feature>
<evidence type="ECO:0000313" key="2">
    <source>
        <dbReference type="Proteomes" id="UP000663866"/>
    </source>
</evidence>
<feature type="non-terminal residue" evidence="1">
    <location>
        <position position="181"/>
    </location>
</feature>
<reference evidence="1" key="1">
    <citation type="submission" date="2021-02" db="EMBL/GenBank/DDBJ databases">
        <authorList>
            <person name="Nowell W R."/>
        </authorList>
    </citation>
    <scope>NUCLEOTIDE SEQUENCE</scope>
</reference>
<keyword evidence="2" id="KW-1185">Reference proteome</keyword>
<dbReference type="Proteomes" id="UP000663866">
    <property type="component" value="Unassembled WGS sequence"/>
</dbReference>
<comment type="caution">
    <text evidence="1">The sequence shown here is derived from an EMBL/GenBank/DDBJ whole genome shotgun (WGS) entry which is preliminary data.</text>
</comment>
<organism evidence="1 2">
    <name type="scientific">Rotaria magnacalcarata</name>
    <dbReference type="NCBI Taxonomy" id="392030"/>
    <lineage>
        <taxon>Eukaryota</taxon>
        <taxon>Metazoa</taxon>
        <taxon>Spiralia</taxon>
        <taxon>Gnathifera</taxon>
        <taxon>Rotifera</taxon>
        <taxon>Eurotatoria</taxon>
        <taxon>Bdelloidea</taxon>
        <taxon>Philodinida</taxon>
        <taxon>Philodinidae</taxon>
        <taxon>Rotaria</taxon>
    </lineage>
</organism>
<dbReference type="AlphaFoldDB" id="A0A820R5E1"/>
<dbReference type="EMBL" id="CAJOBG010043841">
    <property type="protein sequence ID" value="CAF4431263.1"/>
    <property type="molecule type" value="Genomic_DNA"/>
</dbReference>
<sequence>MSRLDHQSKHNLLRRLSIVRCGMLLLWIEDSCLPLSLSDKSKETITRINDLHKYHMIRYASTSKCIRYLKQARIYERIIIIMAINKIAVANISQFAKYEQIKFILIVAPNNNNNDNVLSETIVKTYLFSDHESMFVKLQLLAEENQQAIDSNIFTTFDPNGRSLRDVHQHLGPFVWSHSYI</sequence>